<organism evidence="3 4">
    <name type="scientific">Podospora fimiseda</name>
    <dbReference type="NCBI Taxonomy" id="252190"/>
    <lineage>
        <taxon>Eukaryota</taxon>
        <taxon>Fungi</taxon>
        <taxon>Dikarya</taxon>
        <taxon>Ascomycota</taxon>
        <taxon>Pezizomycotina</taxon>
        <taxon>Sordariomycetes</taxon>
        <taxon>Sordariomycetidae</taxon>
        <taxon>Sordariales</taxon>
        <taxon>Podosporaceae</taxon>
        <taxon>Podospora</taxon>
    </lineage>
</organism>
<dbReference type="EMBL" id="MU865367">
    <property type="protein sequence ID" value="KAK4225444.1"/>
    <property type="molecule type" value="Genomic_DNA"/>
</dbReference>
<reference evidence="3" key="1">
    <citation type="journal article" date="2023" name="Mol. Phylogenet. Evol.">
        <title>Genome-scale phylogeny and comparative genomics of the fungal order Sordariales.</title>
        <authorList>
            <person name="Hensen N."/>
            <person name="Bonometti L."/>
            <person name="Westerberg I."/>
            <person name="Brannstrom I.O."/>
            <person name="Guillou S."/>
            <person name="Cros-Aarteil S."/>
            <person name="Calhoun S."/>
            <person name="Haridas S."/>
            <person name="Kuo A."/>
            <person name="Mondo S."/>
            <person name="Pangilinan J."/>
            <person name="Riley R."/>
            <person name="LaButti K."/>
            <person name="Andreopoulos B."/>
            <person name="Lipzen A."/>
            <person name="Chen C."/>
            <person name="Yan M."/>
            <person name="Daum C."/>
            <person name="Ng V."/>
            <person name="Clum A."/>
            <person name="Steindorff A."/>
            <person name="Ohm R.A."/>
            <person name="Martin F."/>
            <person name="Silar P."/>
            <person name="Natvig D.O."/>
            <person name="Lalanne C."/>
            <person name="Gautier V."/>
            <person name="Ament-Velasquez S.L."/>
            <person name="Kruys A."/>
            <person name="Hutchinson M.I."/>
            <person name="Powell A.J."/>
            <person name="Barry K."/>
            <person name="Miller A.N."/>
            <person name="Grigoriev I.V."/>
            <person name="Debuchy R."/>
            <person name="Gladieux P."/>
            <person name="Hiltunen Thoren M."/>
            <person name="Johannesson H."/>
        </authorList>
    </citation>
    <scope>NUCLEOTIDE SEQUENCE</scope>
    <source>
        <strain evidence="3">CBS 990.96</strain>
    </source>
</reference>
<protein>
    <submittedName>
        <fullName evidence="3">Uncharacterized protein</fullName>
    </submittedName>
</protein>
<keyword evidence="4" id="KW-1185">Reference proteome</keyword>
<feature type="signal peptide" evidence="2">
    <location>
        <begin position="1"/>
        <end position="20"/>
    </location>
</feature>
<name>A0AAN7BLC9_9PEZI</name>
<accession>A0AAN7BLC9</accession>
<dbReference type="AlphaFoldDB" id="A0AAN7BLC9"/>
<sequence length="172" mass="18535">MKFTQSTLLLSTLLSTQVLALPFSSLTRSQYSSSPSSSDDTLTITKRDIISDIRDKIINAIPFLQPDDDDKNTNERRQVDIEVEPTVTTTTTTSSTITPSATATSAKLIIDPIDEETDLGGIVRRQEVISSSSTTTTVPEATGTPDPRPALVISPIDDDEVGLTPEEEAVPI</sequence>
<gene>
    <name evidence="3" type="ORF">QBC38DRAFT_483033</name>
</gene>
<evidence type="ECO:0000313" key="4">
    <source>
        <dbReference type="Proteomes" id="UP001301958"/>
    </source>
</evidence>
<reference evidence="3" key="2">
    <citation type="submission" date="2023-05" db="EMBL/GenBank/DDBJ databases">
        <authorList>
            <consortium name="Lawrence Berkeley National Laboratory"/>
            <person name="Steindorff A."/>
            <person name="Hensen N."/>
            <person name="Bonometti L."/>
            <person name="Westerberg I."/>
            <person name="Brannstrom I.O."/>
            <person name="Guillou S."/>
            <person name="Cros-Aarteil S."/>
            <person name="Calhoun S."/>
            <person name="Haridas S."/>
            <person name="Kuo A."/>
            <person name="Mondo S."/>
            <person name="Pangilinan J."/>
            <person name="Riley R."/>
            <person name="Labutti K."/>
            <person name="Andreopoulos B."/>
            <person name="Lipzen A."/>
            <person name="Chen C."/>
            <person name="Yanf M."/>
            <person name="Daum C."/>
            <person name="Ng V."/>
            <person name="Clum A."/>
            <person name="Ohm R."/>
            <person name="Martin F."/>
            <person name="Silar P."/>
            <person name="Natvig D."/>
            <person name="Lalanne C."/>
            <person name="Gautier V."/>
            <person name="Ament-Velasquez S.L."/>
            <person name="Kruys A."/>
            <person name="Hutchinson M.I."/>
            <person name="Powell A.J."/>
            <person name="Barry K."/>
            <person name="Miller A.N."/>
            <person name="Grigoriev I.V."/>
            <person name="Debuchy R."/>
            <person name="Gladieux P."/>
            <person name="Thoren M.H."/>
            <person name="Johannesson H."/>
        </authorList>
    </citation>
    <scope>NUCLEOTIDE SEQUENCE</scope>
    <source>
        <strain evidence="3">CBS 990.96</strain>
    </source>
</reference>
<feature type="compositionally biased region" description="Acidic residues" evidence="1">
    <location>
        <begin position="156"/>
        <end position="172"/>
    </location>
</feature>
<dbReference type="Proteomes" id="UP001301958">
    <property type="component" value="Unassembled WGS sequence"/>
</dbReference>
<comment type="caution">
    <text evidence="3">The sequence shown here is derived from an EMBL/GenBank/DDBJ whole genome shotgun (WGS) entry which is preliminary data.</text>
</comment>
<evidence type="ECO:0000313" key="3">
    <source>
        <dbReference type="EMBL" id="KAK4225444.1"/>
    </source>
</evidence>
<proteinExistence type="predicted"/>
<feature type="region of interest" description="Disordered" evidence="1">
    <location>
        <begin position="130"/>
        <end position="172"/>
    </location>
</feature>
<keyword evidence="2" id="KW-0732">Signal</keyword>
<evidence type="ECO:0000256" key="2">
    <source>
        <dbReference type="SAM" id="SignalP"/>
    </source>
</evidence>
<evidence type="ECO:0000256" key="1">
    <source>
        <dbReference type="SAM" id="MobiDB-lite"/>
    </source>
</evidence>
<feature type="chain" id="PRO_5042913484" evidence="2">
    <location>
        <begin position="21"/>
        <end position="172"/>
    </location>
</feature>